<gene>
    <name evidence="2" type="ORF">I573_02190</name>
</gene>
<feature type="transmembrane region" description="Helical" evidence="1">
    <location>
        <begin position="52"/>
        <end position="81"/>
    </location>
</feature>
<name>S0KMD9_9ENTE</name>
<dbReference type="STRING" id="1140003.OMY_01893"/>
<dbReference type="PATRIC" id="fig|1140003.3.peg.1824"/>
<protein>
    <submittedName>
        <fullName evidence="2">Uncharacterized protein</fullName>
    </submittedName>
</protein>
<reference evidence="2 3" key="1">
    <citation type="submission" date="2013-03" db="EMBL/GenBank/DDBJ databases">
        <title>The Genome Sequence of Enterococcus sulfureus ATCC_49903 (PacBio/Illumina hybrid assembly).</title>
        <authorList>
            <consortium name="The Broad Institute Genomics Platform"/>
            <consortium name="The Broad Institute Genome Sequencing Center for Infectious Disease"/>
            <person name="Earl A."/>
            <person name="Russ C."/>
            <person name="Gilmore M."/>
            <person name="Surin D."/>
            <person name="Walker B."/>
            <person name="Young S."/>
            <person name="Zeng Q."/>
            <person name="Gargeya S."/>
            <person name="Fitzgerald M."/>
            <person name="Haas B."/>
            <person name="Abouelleil A."/>
            <person name="Allen A.W."/>
            <person name="Alvarado L."/>
            <person name="Arachchi H.M."/>
            <person name="Berlin A.M."/>
            <person name="Chapman S.B."/>
            <person name="Gainer-Dewar J."/>
            <person name="Goldberg J."/>
            <person name="Griggs A."/>
            <person name="Gujja S."/>
            <person name="Hansen M."/>
            <person name="Howarth C."/>
            <person name="Imamovic A."/>
            <person name="Ireland A."/>
            <person name="Larimer J."/>
            <person name="McCowan C."/>
            <person name="Murphy C."/>
            <person name="Pearson M."/>
            <person name="Poon T.W."/>
            <person name="Priest M."/>
            <person name="Roberts A."/>
            <person name="Saif S."/>
            <person name="Shea T."/>
            <person name="Sisk P."/>
            <person name="Sykes S."/>
            <person name="Wortman J."/>
            <person name="Nusbaum C."/>
            <person name="Birren B."/>
        </authorList>
    </citation>
    <scope>NUCLEOTIDE SEQUENCE [LARGE SCALE GENOMIC DNA]</scope>
    <source>
        <strain evidence="2 3">ATCC 49903</strain>
    </source>
</reference>
<evidence type="ECO:0000256" key="1">
    <source>
        <dbReference type="SAM" id="Phobius"/>
    </source>
</evidence>
<keyword evidence="1" id="KW-1133">Transmembrane helix</keyword>
<comment type="caution">
    <text evidence="2">The sequence shown here is derived from an EMBL/GenBank/DDBJ whole genome shotgun (WGS) entry which is preliminary data.</text>
</comment>
<dbReference type="RefSeq" id="WP_016186325.1">
    <property type="nucleotide sequence ID" value="NZ_ASWO01000007.1"/>
</dbReference>
<dbReference type="AlphaFoldDB" id="S0KMD9"/>
<accession>S0KMD9</accession>
<feature type="transmembrane region" description="Helical" evidence="1">
    <location>
        <begin position="12"/>
        <end position="32"/>
    </location>
</feature>
<organism evidence="2 3">
    <name type="scientific">Enterococcus sulfureus ATCC 49903</name>
    <dbReference type="NCBI Taxonomy" id="1140003"/>
    <lineage>
        <taxon>Bacteria</taxon>
        <taxon>Bacillati</taxon>
        <taxon>Bacillota</taxon>
        <taxon>Bacilli</taxon>
        <taxon>Lactobacillales</taxon>
        <taxon>Enterococcaceae</taxon>
        <taxon>Enterococcus</taxon>
    </lineage>
</organism>
<keyword evidence="1" id="KW-0472">Membrane</keyword>
<keyword evidence="1" id="KW-0812">Transmembrane</keyword>
<sequence length="85" mass="10052">MKKLYRKCTRCSFSVYLALAVYSFLIGMFLTLLDSSQWLYQLLNPTLPMLFHHAWCFPLGMFLRYLSLVFLAFSLILVTFINKIE</sequence>
<evidence type="ECO:0000313" key="3">
    <source>
        <dbReference type="Proteomes" id="UP000015961"/>
    </source>
</evidence>
<dbReference type="Proteomes" id="UP000015961">
    <property type="component" value="Unassembled WGS sequence"/>
</dbReference>
<dbReference type="EMBL" id="ASWO01000007">
    <property type="protein sequence ID" value="EOT83077.1"/>
    <property type="molecule type" value="Genomic_DNA"/>
</dbReference>
<proteinExistence type="predicted"/>
<keyword evidence="3" id="KW-1185">Reference proteome</keyword>
<evidence type="ECO:0000313" key="2">
    <source>
        <dbReference type="EMBL" id="EOT83077.1"/>
    </source>
</evidence>